<sequence>MPLRRLFDLLTCRRAVSFQSPDGEAFRAVISPALCGGFVLAIDYTDCQVMADADLGTRMDDYDNPNAAEFAAADQGLTDLGLTRTEPWRAEGCPGRFVAAIADASAQLTPLACPGTTDRTEDRS</sequence>
<proteinExistence type="predicted"/>
<name>A0ABM7LZJ4_9ACTN</name>
<reference evidence="1 2" key="1">
    <citation type="submission" date="2020-08" db="EMBL/GenBank/DDBJ databases">
        <title>Whole genome shotgun sequence of Actinoplanes ianthinogenes NBRC 13996.</title>
        <authorList>
            <person name="Komaki H."/>
            <person name="Tamura T."/>
        </authorList>
    </citation>
    <scope>NUCLEOTIDE SEQUENCE [LARGE SCALE GENOMIC DNA]</scope>
    <source>
        <strain evidence="1 2">NBRC 13996</strain>
    </source>
</reference>
<accession>A0ABM7LZJ4</accession>
<dbReference type="EMBL" id="AP023356">
    <property type="protein sequence ID" value="BCJ44706.1"/>
    <property type="molecule type" value="Genomic_DNA"/>
</dbReference>
<organism evidence="1 2">
    <name type="scientific">Actinoplanes ianthinogenes</name>
    <dbReference type="NCBI Taxonomy" id="122358"/>
    <lineage>
        <taxon>Bacteria</taxon>
        <taxon>Bacillati</taxon>
        <taxon>Actinomycetota</taxon>
        <taxon>Actinomycetes</taxon>
        <taxon>Micromonosporales</taxon>
        <taxon>Micromonosporaceae</taxon>
        <taxon>Actinoplanes</taxon>
    </lineage>
</organism>
<protein>
    <submittedName>
        <fullName evidence="1">Uncharacterized protein</fullName>
    </submittedName>
</protein>
<dbReference type="Proteomes" id="UP000676967">
    <property type="component" value="Chromosome"/>
</dbReference>
<dbReference type="RefSeq" id="WP_189329548.1">
    <property type="nucleotide sequence ID" value="NZ_AP023356.1"/>
</dbReference>
<gene>
    <name evidence="1" type="ORF">Aiant_53630</name>
</gene>
<keyword evidence="2" id="KW-1185">Reference proteome</keyword>
<evidence type="ECO:0000313" key="1">
    <source>
        <dbReference type="EMBL" id="BCJ44706.1"/>
    </source>
</evidence>
<evidence type="ECO:0000313" key="2">
    <source>
        <dbReference type="Proteomes" id="UP000676967"/>
    </source>
</evidence>